<dbReference type="Proteomes" id="UP001470230">
    <property type="component" value="Unassembled WGS sequence"/>
</dbReference>
<evidence type="ECO:0000256" key="1">
    <source>
        <dbReference type="ARBA" id="ARBA00007462"/>
    </source>
</evidence>
<dbReference type="EMBL" id="JAPFFF010000019">
    <property type="protein sequence ID" value="KAK8858174.1"/>
    <property type="molecule type" value="Genomic_DNA"/>
</dbReference>
<feature type="region of interest" description="Disordered" evidence="2">
    <location>
        <begin position="1"/>
        <end position="45"/>
    </location>
</feature>
<proteinExistence type="inferred from homology"/>
<name>A0ABR2I7S0_9EUKA</name>
<comment type="similarity">
    <text evidence="1">Belongs to the RRP15 family.</text>
</comment>
<organism evidence="3 4">
    <name type="scientific">Tritrichomonas musculus</name>
    <dbReference type="NCBI Taxonomy" id="1915356"/>
    <lineage>
        <taxon>Eukaryota</taxon>
        <taxon>Metamonada</taxon>
        <taxon>Parabasalia</taxon>
        <taxon>Tritrichomonadida</taxon>
        <taxon>Tritrichomonadidae</taxon>
        <taxon>Tritrichomonas</taxon>
    </lineage>
</organism>
<dbReference type="PANTHER" id="PTHR13245">
    <property type="entry name" value="RRP15-LIKE PROTEIN"/>
    <property type="match status" value="1"/>
</dbReference>
<keyword evidence="4" id="KW-1185">Reference proteome</keyword>
<protein>
    <recommendedName>
        <fullName evidence="5">RRP15-like protein</fullName>
    </recommendedName>
</protein>
<dbReference type="Pfam" id="PF07890">
    <property type="entry name" value="Rrp15p"/>
    <property type="match status" value="1"/>
</dbReference>
<evidence type="ECO:0000313" key="3">
    <source>
        <dbReference type="EMBL" id="KAK8858174.1"/>
    </source>
</evidence>
<reference evidence="3 4" key="1">
    <citation type="submission" date="2024-04" db="EMBL/GenBank/DDBJ databases">
        <title>Tritrichomonas musculus Genome.</title>
        <authorList>
            <person name="Alves-Ferreira E."/>
            <person name="Grigg M."/>
            <person name="Lorenzi H."/>
            <person name="Galac M."/>
        </authorList>
    </citation>
    <scope>NUCLEOTIDE SEQUENCE [LARGE SCALE GENOMIC DNA]</scope>
    <source>
        <strain evidence="3 4">EAF2021</strain>
    </source>
</reference>
<evidence type="ECO:0000313" key="4">
    <source>
        <dbReference type="Proteomes" id="UP001470230"/>
    </source>
</evidence>
<comment type="caution">
    <text evidence="3">The sequence shown here is derived from an EMBL/GenBank/DDBJ whole genome shotgun (WGS) entry which is preliminary data.</text>
</comment>
<evidence type="ECO:0000256" key="2">
    <source>
        <dbReference type="SAM" id="MobiDB-lite"/>
    </source>
</evidence>
<dbReference type="InterPro" id="IPR012459">
    <property type="entry name" value="Rrp15"/>
</dbReference>
<accession>A0ABR2I7S0</accession>
<gene>
    <name evidence="3" type="ORF">M9Y10_013275</name>
</gene>
<feature type="compositionally biased region" description="Acidic residues" evidence="2">
    <location>
        <begin position="12"/>
        <end position="23"/>
    </location>
</feature>
<evidence type="ECO:0008006" key="5">
    <source>
        <dbReference type="Google" id="ProtNLM"/>
    </source>
</evidence>
<dbReference type="PANTHER" id="PTHR13245:SF14">
    <property type="entry name" value="RRP15-LIKE PROTEIN"/>
    <property type="match status" value="1"/>
</dbReference>
<sequence length="164" mass="18656">MTEKNNSSDSESSSDEQVEEPEELLSSSSDGEDEDPTDRSFGEQFQLLLNAEVPEGKCPILCFSKVPDKIDRLKREKEQKEKEDQKMRFAKKTLMNTKHVDASLWDDDEEKRLKKKALNGVLALFNANSQAQTKPEILKPVKEAEAPKKKEEFLDLLLQAASKK</sequence>